<keyword evidence="2" id="KW-0812">Transmembrane</keyword>
<reference evidence="3 4" key="1">
    <citation type="journal article" date="2021" name="Elife">
        <title>Chloroplast acquisition without the gene transfer in kleptoplastic sea slugs, Plakobranchus ocellatus.</title>
        <authorList>
            <person name="Maeda T."/>
            <person name="Takahashi S."/>
            <person name="Yoshida T."/>
            <person name="Shimamura S."/>
            <person name="Takaki Y."/>
            <person name="Nagai Y."/>
            <person name="Toyoda A."/>
            <person name="Suzuki Y."/>
            <person name="Arimoto A."/>
            <person name="Ishii H."/>
            <person name="Satoh N."/>
            <person name="Nishiyama T."/>
            <person name="Hasebe M."/>
            <person name="Maruyama T."/>
            <person name="Minagawa J."/>
            <person name="Obokata J."/>
            <person name="Shigenobu S."/>
        </authorList>
    </citation>
    <scope>NUCLEOTIDE SEQUENCE [LARGE SCALE GENOMIC DNA]</scope>
</reference>
<organism evidence="3 4">
    <name type="scientific">Plakobranchus ocellatus</name>
    <dbReference type="NCBI Taxonomy" id="259542"/>
    <lineage>
        <taxon>Eukaryota</taxon>
        <taxon>Metazoa</taxon>
        <taxon>Spiralia</taxon>
        <taxon>Lophotrochozoa</taxon>
        <taxon>Mollusca</taxon>
        <taxon>Gastropoda</taxon>
        <taxon>Heterobranchia</taxon>
        <taxon>Euthyneura</taxon>
        <taxon>Panpulmonata</taxon>
        <taxon>Sacoglossa</taxon>
        <taxon>Placobranchoidea</taxon>
        <taxon>Plakobranchidae</taxon>
        <taxon>Plakobranchus</taxon>
    </lineage>
</organism>
<protein>
    <recommendedName>
        <fullName evidence="5">Transmembrane protein</fullName>
    </recommendedName>
</protein>
<comment type="caution">
    <text evidence="3">The sequence shown here is derived from an EMBL/GenBank/DDBJ whole genome shotgun (WGS) entry which is preliminary data.</text>
</comment>
<evidence type="ECO:0000256" key="1">
    <source>
        <dbReference type="SAM" id="MobiDB-lite"/>
    </source>
</evidence>
<gene>
    <name evidence="3" type="ORF">PoB_003693800</name>
</gene>
<name>A0AAV4ASS8_9GAST</name>
<dbReference type="Proteomes" id="UP000735302">
    <property type="component" value="Unassembled WGS sequence"/>
</dbReference>
<accession>A0AAV4ASS8</accession>
<evidence type="ECO:0000313" key="4">
    <source>
        <dbReference type="Proteomes" id="UP000735302"/>
    </source>
</evidence>
<feature type="transmembrane region" description="Helical" evidence="2">
    <location>
        <begin position="61"/>
        <end position="87"/>
    </location>
</feature>
<evidence type="ECO:0000256" key="2">
    <source>
        <dbReference type="SAM" id="Phobius"/>
    </source>
</evidence>
<sequence>MAVNTTKVATGLLFVSVLLAVVSYGTVGSLGPLSGLKSMETHIDSFGHRKTEILEDFDNEFSFWVCIWLGFICKCLGLLSALVGMVYRCKEKEDSCICQTISSILTFFSEMQHINSAIKRSCFDLAVRDLIGELAPKLTRISMAVWTISLIKFNDVCSSDRGSPQQQARILTSPNYSRFLPLTPSYNVHCDLMCLYIHVAFDDSSLIIKGTQKRREERKREGKRRKKEERRREEKRRKRREDKRGDDKK</sequence>
<keyword evidence="4" id="KW-1185">Reference proteome</keyword>
<evidence type="ECO:0000313" key="3">
    <source>
        <dbReference type="EMBL" id="GFO10433.1"/>
    </source>
</evidence>
<keyword evidence="2" id="KW-1133">Transmembrane helix</keyword>
<dbReference type="AlphaFoldDB" id="A0AAV4ASS8"/>
<keyword evidence="2" id="KW-0472">Membrane</keyword>
<proteinExistence type="predicted"/>
<evidence type="ECO:0008006" key="5">
    <source>
        <dbReference type="Google" id="ProtNLM"/>
    </source>
</evidence>
<feature type="region of interest" description="Disordered" evidence="1">
    <location>
        <begin position="211"/>
        <end position="249"/>
    </location>
</feature>
<feature type="compositionally biased region" description="Basic residues" evidence="1">
    <location>
        <begin position="221"/>
        <end position="241"/>
    </location>
</feature>
<dbReference type="EMBL" id="BLXT01004164">
    <property type="protein sequence ID" value="GFO10433.1"/>
    <property type="molecule type" value="Genomic_DNA"/>
</dbReference>